<evidence type="ECO:0000313" key="2">
    <source>
        <dbReference type="EMBL" id="RGO11645.1"/>
    </source>
</evidence>
<name>A0A3E5FSF5_9FIRM</name>
<proteinExistence type="predicted"/>
<evidence type="ECO:0000313" key="3">
    <source>
        <dbReference type="Proteomes" id="UP000261087"/>
    </source>
</evidence>
<feature type="transmembrane region" description="Helical" evidence="1">
    <location>
        <begin position="20"/>
        <end position="43"/>
    </location>
</feature>
<gene>
    <name evidence="2" type="ORF">DXB31_03855</name>
</gene>
<sequence>MKRLLRIVVMKQLNKSKGSILQVVLIVFMVLVLNISVFYLNIIENSRAIKRTKRLNNERLIELSIIRYYKEMILNDILLSNVIEIENYVINYTVDDFGNYYYIETIVKKYDNEFGFNLEIELDSLVILSFEYR</sequence>
<dbReference type="Proteomes" id="UP000261087">
    <property type="component" value="Unassembled WGS sequence"/>
</dbReference>
<keyword evidence="1" id="KW-0812">Transmembrane</keyword>
<dbReference type="AlphaFoldDB" id="A0A3E5FSF5"/>
<evidence type="ECO:0000256" key="1">
    <source>
        <dbReference type="SAM" id="Phobius"/>
    </source>
</evidence>
<comment type="caution">
    <text evidence="2">The sequence shown here is derived from an EMBL/GenBank/DDBJ whole genome shotgun (WGS) entry which is preliminary data.</text>
</comment>
<dbReference type="EMBL" id="QSVF01000006">
    <property type="protein sequence ID" value="RGO11645.1"/>
    <property type="molecule type" value="Genomic_DNA"/>
</dbReference>
<organism evidence="2 3">
    <name type="scientific">Thomasclavelia spiroformis</name>
    <dbReference type="NCBI Taxonomy" id="29348"/>
    <lineage>
        <taxon>Bacteria</taxon>
        <taxon>Bacillati</taxon>
        <taxon>Bacillota</taxon>
        <taxon>Erysipelotrichia</taxon>
        <taxon>Erysipelotrichales</taxon>
        <taxon>Coprobacillaceae</taxon>
        <taxon>Thomasclavelia</taxon>
    </lineage>
</organism>
<protein>
    <recommendedName>
        <fullName evidence="4">Type II secretion system protein</fullName>
    </recommendedName>
</protein>
<evidence type="ECO:0008006" key="4">
    <source>
        <dbReference type="Google" id="ProtNLM"/>
    </source>
</evidence>
<keyword evidence="1" id="KW-0472">Membrane</keyword>
<reference evidence="2 3" key="1">
    <citation type="submission" date="2018-08" db="EMBL/GenBank/DDBJ databases">
        <title>A genome reference for cultivated species of the human gut microbiota.</title>
        <authorList>
            <person name="Zou Y."/>
            <person name="Xue W."/>
            <person name="Luo G."/>
        </authorList>
    </citation>
    <scope>NUCLEOTIDE SEQUENCE [LARGE SCALE GENOMIC DNA]</scope>
    <source>
        <strain evidence="2 3">OM02-6</strain>
    </source>
</reference>
<keyword evidence="1" id="KW-1133">Transmembrane helix</keyword>
<accession>A0A3E5FSF5</accession>